<gene>
    <name evidence="1" type="ORF">GCM10023322_79170</name>
</gene>
<comment type="caution">
    <text evidence="1">The sequence shown here is derived from an EMBL/GenBank/DDBJ whole genome shotgun (WGS) entry which is preliminary data.</text>
</comment>
<dbReference type="EMBL" id="BAABJQ010000045">
    <property type="protein sequence ID" value="GAA5200716.1"/>
    <property type="molecule type" value="Genomic_DNA"/>
</dbReference>
<accession>A0ABP9SRP7</accession>
<dbReference type="Proteomes" id="UP001501570">
    <property type="component" value="Unassembled WGS sequence"/>
</dbReference>
<keyword evidence="2" id="KW-1185">Reference proteome</keyword>
<name>A0ABP9SRP7_9ACTN</name>
<organism evidence="1 2">
    <name type="scientific">Rugosimonospora acidiphila</name>
    <dbReference type="NCBI Taxonomy" id="556531"/>
    <lineage>
        <taxon>Bacteria</taxon>
        <taxon>Bacillati</taxon>
        <taxon>Actinomycetota</taxon>
        <taxon>Actinomycetes</taxon>
        <taxon>Micromonosporales</taxon>
        <taxon>Micromonosporaceae</taxon>
        <taxon>Rugosimonospora</taxon>
    </lineage>
</organism>
<reference evidence="2" key="1">
    <citation type="journal article" date="2019" name="Int. J. Syst. Evol. Microbiol.">
        <title>The Global Catalogue of Microorganisms (GCM) 10K type strain sequencing project: providing services to taxonomists for standard genome sequencing and annotation.</title>
        <authorList>
            <consortium name="The Broad Institute Genomics Platform"/>
            <consortium name="The Broad Institute Genome Sequencing Center for Infectious Disease"/>
            <person name="Wu L."/>
            <person name="Ma J."/>
        </authorList>
    </citation>
    <scope>NUCLEOTIDE SEQUENCE [LARGE SCALE GENOMIC DNA]</scope>
    <source>
        <strain evidence="2">JCM 18304</strain>
    </source>
</reference>
<evidence type="ECO:0000313" key="2">
    <source>
        <dbReference type="Proteomes" id="UP001501570"/>
    </source>
</evidence>
<proteinExistence type="predicted"/>
<evidence type="ECO:0000313" key="1">
    <source>
        <dbReference type="EMBL" id="GAA5200716.1"/>
    </source>
</evidence>
<protein>
    <submittedName>
        <fullName evidence="1">Uncharacterized protein</fullName>
    </submittedName>
</protein>
<sequence>MIINLTPHPLHIFPAQTPDRIASGSVEPLRVIPPSQDYPPARLGQVVLRTDFIDDMIPVDQVAFGPSTGQVSQLPASVPGTWYVVSLVVGLAATHRTDLLVPHEYVRDLDGSIIGSRRLARPSRQAPVIEAAETNLSRLPVAA</sequence>
<dbReference type="RefSeq" id="WP_345638645.1">
    <property type="nucleotide sequence ID" value="NZ_BAABJQ010000045.1"/>
</dbReference>